<name>A0ABW5GJQ7_9PSEU</name>
<dbReference type="SUPFAM" id="SSF53474">
    <property type="entry name" value="alpha/beta-Hydrolases"/>
    <property type="match status" value="1"/>
</dbReference>
<dbReference type="Gene3D" id="3.40.50.1820">
    <property type="entry name" value="alpha/beta hydrolase"/>
    <property type="match status" value="1"/>
</dbReference>
<evidence type="ECO:0000256" key="1">
    <source>
        <dbReference type="SAM" id="SignalP"/>
    </source>
</evidence>
<reference evidence="3" key="1">
    <citation type="journal article" date="2019" name="Int. J. Syst. Evol. Microbiol.">
        <title>The Global Catalogue of Microorganisms (GCM) 10K type strain sequencing project: providing services to taxonomists for standard genome sequencing and annotation.</title>
        <authorList>
            <consortium name="The Broad Institute Genomics Platform"/>
            <consortium name="The Broad Institute Genome Sequencing Center for Infectious Disease"/>
            <person name="Wu L."/>
            <person name="Ma J."/>
        </authorList>
    </citation>
    <scope>NUCLEOTIDE SEQUENCE [LARGE SCALE GENOMIC DNA]</scope>
    <source>
        <strain evidence="3">CGMCC 4.7643</strain>
    </source>
</reference>
<accession>A0ABW5GJQ7</accession>
<evidence type="ECO:0000313" key="3">
    <source>
        <dbReference type="Proteomes" id="UP001597419"/>
    </source>
</evidence>
<dbReference type="PANTHER" id="PTHR32015">
    <property type="entry name" value="FASTING INDUCED LIPASE"/>
    <property type="match status" value="1"/>
</dbReference>
<dbReference type="Pfam" id="PF01674">
    <property type="entry name" value="Lipase_2"/>
    <property type="match status" value="1"/>
</dbReference>
<dbReference type="InterPro" id="IPR029058">
    <property type="entry name" value="AB_hydrolase_fold"/>
</dbReference>
<dbReference type="PANTHER" id="PTHR32015:SF1">
    <property type="entry name" value="LIPASE"/>
    <property type="match status" value="1"/>
</dbReference>
<feature type="signal peptide" evidence="1">
    <location>
        <begin position="1"/>
        <end position="20"/>
    </location>
</feature>
<organism evidence="2 3">
    <name type="scientific">Amycolatopsis samaneae</name>
    <dbReference type="NCBI Taxonomy" id="664691"/>
    <lineage>
        <taxon>Bacteria</taxon>
        <taxon>Bacillati</taxon>
        <taxon>Actinomycetota</taxon>
        <taxon>Actinomycetes</taxon>
        <taxon>Pseudonocardiales</taxon>
        <taxon>Pseudonocardiaceae</taxon>
        <taxon>Amycolatopsis</taxon>
    </lineage>
</organism>
<feature type="chain" id="PRO_5045497995" evidence="1">
    <location>
        <begin position="21"/>
        <end position="314"/>
    </location>
</feature>
<evidence type="ECO:0000313" key="2">
    <source>
        <dbReference type="EMBL" id="MFD2461083.1"/>
    </source>
</evidence>
<proteinExistence type="predicted"/>
<protein>
    <submittedName>
        <fullName evidence="2">Esterase/lipase family protein</fullName>
    </submittedName>
</protein>
<gene>
    <name evidence="2" type="ORF">ACFSYJ_20925</name>
</gene>
<keyword evidence="3" id="KW-1185">Reference proteome</keyword>
<dbReference type="InterPro" id="IPR002918">
    <property type="entry name" value="Lipase_EstA/Esterase_EstB"/>
</dbReference>
<dbReference type="EMBL" id="JBHUKU010000009">
    <property type="protein sequence ID" value="MFD2461083.1"/>
    <property type="molecule type" value="Genomic_DNA"/>
</dbReference>
<sequence>MRTPKSIAAAFLAAVLTLIAAPAASASSDLPVPWTAADAVAAQLRNPDGSPPGANDFSCRPSAAHPRPVVMLHGLSANQTVNWNTYSPLLKNNGYCVFSLTYGKNGLGLPIYQPGGLKPMPESAQQVAAFVDKVLAATGASKVDILGHSEGTLMPSYYVKFLGGASKVDKYVSLTPLWEGTTLLGLSQLYQAGKVIGLSQLIDGVLSPACGSCTQFLSGSDFLKELHSGNGIFQPGVSYTNILTRYDELVIPYTNGLGKGPNVRNIVLQDTCALDVAEHLGLAFDRNAAGHILNALDPAHAKPVPCRPASILGS</sequence>
<comment type="caution">
    <text evidence="2">The sequence shown here is derived from an EMBL/GenBank/DDBJ whole genome shotgun (WGS) entry which is preliminary data.</text>
</comment>
<dbReference type="RefSeq" id="WP_345406751.1">
    <property type="nucleotide sequence ID" value="NZ_BAABHG010000020.1"/>
</dbReference>
<keyword evidence="1" id="KW-0732">Signal</keyword>
<dbReference type="Proteomes" id="UP001597419">
    <property type="component" value="Unassembled WGS sequence"/>
</dbReference>